<proteinExistence type="inferred from homology"/>
<dbReference type="Gene3D" id="1.10.10.10">
    <property type="entry name" value="Winged helix-like DNA-binding domain superfamily/Winged helix DNA-binding domain"/>
    <property type="match status" value="1"/>
</dbReference>
<dbReference type="InterPro" id="IPR036390">
    <property type="entry name" value="WH_DNA-bd_sf"/>
</dbReference>
<dbReference type="SUPFAM" id="SSF46785">
    <property type="entry name" value="Winged helix' DNA-binding domain"/>
    <property type="match status" value="1"/>
</dbReference>
<protein>
    <submittedName>
        <fullName evidence="7">PLP-dependent aminotransferase family protein</fullName>
    </submittedName>
</protein>
<dbReference type="SUPFAM" id="SSF53383">
    <property type="entry name" value="PLP-dependent transferases"/>
    <property type="match status" value="1"/>
</dbReference>
<sequence>MEGRLKPGCPLPSARTLANEWGISRITADAAYSHLLAEGFIHRRVGSGSYVAENILDISLAVSARKAEAESSTPLLSSRGKALSRHLIGAPGTLVTAPFQSGLPDLGTLPVLWRRLMGRQFSRIGRHMAGYGEPAGLEELRHAIADHITSHRGVRCTAEQIVITNGAQQGINLCARLLLDQGDKAWVEDPCYPPGVASLKGAGAKIVPIPVDSEGLAVSVGREKATEAKLAYITPSRQYPLGVSMSMARRMQILEWATENGSWIVEDDYDSEYRYHGQPLESLQGLDRSGRVIYVGTFSKVLFPSLRIGYLVLPHDLVSHFVAAKSISDRHVASLEQAALAEFLTEGHFTAHLRRMRKIYSARQNSLLEVAEKYWQQFMTVEPSFGGLFMLGKLRKGLNDVEASKRAAERGVRLRPLSPLYLEEPAQHGFLLGFAAYSEKEMAIAAKRLLEPT</sequence>
<evidence type="ECO:0000256" key="5">
    <source>
        <dbReference type="ARBA" id="ARBA00023163"/>
    </source>
</evidence>
<feature type="domain" description="HTH gntR-type" evidence="6">
    <location>
        <begin position="1"/>
        <end position="54"/>
    </location>
</feature>
<dbReference type="EMBL" id="CP120370">
    <property type="protein sequence ID" value="WEX80761.1"/>
    <property type="molecule type" value="Genomic_DNA"/>
</dbReference>
<reference evidence="7 8" key="1">
    <citation type="submission" date="2023-03" db="EMBL/GenBank/DDBJ databases">
        <authorList>
            <person name="Kaur S."/>
            <person name="Espinosa-Saiz D."/>
            <person name="Velazquez E."/>
            <person name="Menendez E."/>
            <person name="diCenzo G.C."/>
        </authorList>
    </citation>
    <scope>NUCLEOTIDE SEQUENCE [LARGE SCALE GENOMIC DNA]</scope>
    <source>
        <strain evidence="7 8">LMG 27395</strain>
    </source>
</reference>
<dbReference type="InterPro" id="IPR015424">
    <property type="entry name" value="PyrdxlP-dep_Trfase"/>
</dbReference>
<dbReference type="PANTHER" id="PTHR46577:SF1">
    <property type="entry name" value="HTH-TYPE TRANSCRIPTIONAL REGULATORY PROTEIN GABR"/>
    <property type="match status" value="1"/>
</dbReference>
<keyword evidence="7" id="KW-0032">Aminotransferase</keyword>
<accession>A0ABY8CQ39</accession>
<dbReference type="InterPro" id="IPR051446">
    <property type="entry name" value="HTH_trans_reg/aminotransferase"/>
</dbReference>
<dbReference type="Gene3D" id="3.40.640.10">
    <property type="entry name" value="Type I PLP-dependent aspartate aminotransferase-like (Major domain)"/>
    <property type="match status" value="1"/>
</dbReference>
<evidence type="ECO:0000256" key="1">
    <source>
        <dbReference type="ARBA" id="ARBA00005384"/>
    </source>
</evidence>
<dbReference type="InterPro" id="IPR004839">
    <property type="entry name" value="Aminotransferase_I/II_large"/>
</dbReference>
<evidence type="ECO:0000313" key="8">
    <source>
        <dbReference type="Proteomes" id="UP001235547"/>
    </source>
</evidence>
<dbReference type="InterPro" id="IPR015421">
    <property type="entry name" value="PyrdxlP-dep_Trfase_major"/>
</dbReference>
<dbReference type="CDD" id="cd00609">
    <property type="entry name" value="AAT_like"/>
    <property type="match status" value="1"/>
</dbReference>
<keyword evidence="3" id="KW-0805">Transcription regulation</keyword>
<dbReference type="Pfam" id="PF00155">
    <property type="entry name" value="Aminotran_1_2"/>
    <property type="match status" value="1"/>
</dbReference>
<dbReference type="Pfam" id="PF00392">
    <property type="entry name" value="GntR"/>
    <property type="match status" value="1"/>
</dbReference>
<dbReference type="InterPro" id="IPR036388">
    <property type="entry name" value="WH-like_DNA-bd_sf"/>
</dbReference>
<dbReference type="RefSeq" id="WP_280731480.1">
    <property type="nucleotide sequence ID" value="NZ_CP120370.1"/>
</dbReference>
<evidence type="ECO:0000313" key="7">
    <source>
        <dbReference type="EMBL" id="WEX80761.1"/>
    </source>
</evidence>
<dbReference type="PANTHER" id="PTHR46577">
    <property type="entry name" value="HTH-TYPE TRANSCRIPTIONAL REGULATORY PROTEIN GABR"/>
    <property type="match status" value="1"/>
</dbReference>
<dbReference type="SMART" id="SM00345">
    <property type="entry name" value="HTH_GNTR"/>
    <property type="match status" value="1"/>
</dbReference>
<keyword evidence="2" id="KW-0663">Pyridoxal phosphate</keyword>
<keyword evidence="5" id="KW-0804">Transcription</keyword>
<dbReference type="PROSITE" id="PS50949">
    <property type="entry name" value="HTH_GNTR"/>
    <property type="match status" value="1"/>
</dbReference>
<name>A0ABY8CQ39_9HYPH</name>
<evidence type="ECO:0000256" key="2">
    <source>
        <dbReference type="ARBA" id="ARBA00022898"/>
    </source>
</evidence>
<evidence type="ECO:0000256" key="3">
    <source>
        <dbReference type="ARBA" id="ARBA00023015"/>
    </source>
</evidence>
<dbReference type="CDD" id="cd07377">
    <property type="entry name" value="WHTH_GntR"/>
    <property type="match status" value="1"/>
</dbReference>
<keyword evidence="4" id="KW-0238">DNA-binding</keyword>
<keyword evidence="8" id="KW-1185">Reference proteome</keyword>
<organism evidence="7 8">
    <name type="scientific">Sinorhizobium numidicum</name>
    <dbReference type="NCBI Taxonomy" id="680248"/>
    <lineage>
        <taxon>Bacteria</taxon>
        <taxon>Pseudomonadati</taxon>
        <taxon>Pseudomonadota</taxon>
        <taxon>Alphaproteobacteria</taxon>
        <taxon>Hyphomicrobiales</taxon>
        <taxon>Rhizobiaceae</taxon>
        <taxon>Sinorhizobium/Ensifer group</taxon>
        <taxon>Sinorhizobium</taxon>
    </lineage>
</organism>
<gene>
    <name evidence="7" type="ORF">PYH38_000042</name>
</gene>
<dbReference type="InterPro" id="IPR000524">
    <property type="entry name" value="Tscrpt_reg_HTH_GntR"/>
</dbReference>
<evidence type="ECO:0000256" key="4">
    <source>
        <dbReference type="ARBA" id="ARBA00023125"/>
    </source>
</evidence>
<dbReference type="GO" id="GO:0008483">
    <property type="term" value="F:transaminase activity"/>
    <property type="evidence" value="ECO:0007669"/>
    <property type="project" value="UniProtKB-KW"/>
</dbReference>
<dbReference type="Proteomes" id="UP001235547">
    <property type="component" value="Chromosome 2"/>
</dbReference>
<comment type="similarity">
    <text evidence="1">In the C-terminal section; belongs to the class-I pyridoxal-phosphate-dependent aminotransferase family.</text>
</comment>
<keyword evidence="7" id="KW-0808">Transferase</keyword>
<dbReference type="PRINTS" id="PR00035">
    <property type="entry name" value="HTHGNTR"/>
</dbReference>
<evidence type="ECO:0000259" key="6">
    <source>
        <dbReference type="PROSITE" id="PS50949"/>
    </source>
</evidence>